<feature type="compositionally biased region" description="Basic and acidic residues" evidence="15">
    <location>
        <begin position="248"/>
        <end position="261"/>
    </location>
</feature>
<evidence type="ECO:0000256" key="6">
    <source>
        <dbReference type="ARBA" id="ARBA00022989"/>
    </source>
</evidence>
<evidence type="ECO:0000256" key="9">
    <source>
        <dbReference type="ARBA" id="ARBA00044648"/>
    </source>
</evidence>
<proteinExistence type="inferred from homology"/>
<dbReference type="GO" id="GO:1904659">
    <property type="term" value="P:D-glucose transmembrane transport"/>
    <property type="evidence" value="ECO:0007669"/>
    <property type="project" value="TreeGrafter"/>
</dbReference>
<evidence type="ECO:0000259" key="17">
    <source>
        <dbReference type="PROSITE" id="PS50850"/>
    </source>
</evidence>
<keyword evidence="5 16" id="KW-0812">Transmembrane</keyword>
<accession>A0A7S2UKA0</accession>
<evidence type="ECO:0000256" key="13">
    <source>
        <dbReference type="ARBA" id="ARBA00044710"/>
    </source>
</evidence>
<evidence type="ECO:0000256" key="11">
    <source>
        <dbReference type="ARBA" id="ARBA00044662"/>
    </source>
</evidence>
<feature type="transmembrane region" description="Helical" evidence="16">
    <location>
        <begin position="343"/>
        <end position="361"/>
    </location>
</feature>
<dbReference type="InterPro" id="IPR005828">
    <property type="entry name" value="MFS_sugar_transport-like"/>
</dbReference>
<feature type="transmembrane region" description="Helical" evidence="16">
    <location>
        <begin position="21"/>
        <end position="42"/>
    </location>
</feature>
<name>A0A7S2UKA0_9STRA</name>
<dbReference type="SUPFAM" id="SSF103473">
    <property type="entry name" value="MFS general substrate transporter"/>
    <property type="match status" value="1"/>
</dbReference>
<dbReference type="Gene3D" id="1.20.1250.20">
    <property type="entry name" value="MFS general substrate transporter like domains"/>
    <property type="match status" value="2"/>
</dbReference>
<keyword evidence="7 16" id="KW-0472">Membrane</keyword>
<evidence type="ECO:0000256" key="4">
    <source>
        <dbReference type="ARBA" id="ARBA00022448"/>
    </source>
</evidence>
<reference evidence="18" key="1">
    <citation type="submission" date="2021-01" db="EMBL/GenBank/DDBJ databases">
        <authorList>
            <person name="Corre E."/>
            <person name="Pelletier E."/>
            <person name="Niang G."/>
            <person name="Scheremetjew M."/>
            <person name="Finn R."/>
            <person name="Kale V."/>
            <person name="Holt S."/>
            <person name="Cochrane G."/>
            <person name="Meng A."/>
            <person name="Brown T."/>
            <person name="Cohen L."/>
        </authorList>
    </citation>
    <scope>NUCLEOTIDE SEQUENCE</scope>
    <source>
        <strain evidence="18">CCMP2084</strain>
    </source>
</reference>
<dbReference type="GO" id="GO:0022857">
    <property type="term" value="F:transmembrane transporter activity"/>
    <property type="evidence" value="ECO:0007669"/>
    <property type="project" value="InterPro"/>
</dbReference>
<gene>
    <name evidence="18" type="ORF">ASEP1449_LOCUS12017</name>
</gene>
<feature type="compositionally biased region" description="Polar residues" evidence="15">
    <location>
        <begin position="262"/>
        <end position="289"/>
    </location>
</feature>
<protein>
    <recommendedName>
        <fullName evidence="14">Hexose transporter 1</fullName>
    </recommendedName>
</protein>
<dbReference type="PROSITE" id="PS50850">
    <property type="entry name" value="MFS"/>
    <property type="match status" value="1"/>
</dbReference>
<feature type="compositionally biased region" description="Polar residues" evidence="15">
    <location>
        <begin position="1"/>
        <end position="12"/>
    </location>
</feature>
<dbReference type="InterPro" id="IPR020846">
    <property type="entry name" value="MFS_dom"/>
</dbReference>
<sequence length="592" mass="64552">MLPAQQIQQNATPREDPKHPPIPLFVIKSTAIASLGGILFGYDMGVISGALPQLEVAFDLSQRQQEMVVSFLYLGGGLGAAVGGTLCDMAGRRWCILFTDVVFIVGATILCLSQNLTEILVGRVVVGFAVAVSGIADVSYLHEIAPPEWRGSIVSCNEACISLGFLLAYLAGYVLSNDGIQDGWRIMFGLSAIIAIIQFIGMWGMPESPVWLRLKGRHRESMQVLRSIHGDMPVSSFIADHHDDVSQEKKTDIIVRKKSDEVNSTSSSRLNSQLPDPNMESGSFTPYHSINDDASNKPSNDGRGTPARPIMIAYTDNSRSEHGFVGRYYEQWSRAVQIHHRQMYIALFLSVAQQLCGQANVLNYAPHIFSDIGLASQSSLGSTLLIGVVKFITTVLVIWKIEYIGRRNLLLGGMTVITMSLALLVFDFAGIENSSDGEVNDDANEDDEVSAALKQSVGKEAMAVIGVMGIVLGYSASFGPLTWLLTSELFPTDIRGRALGISTIVTYLCASLVSSTFLTSQEKFGIAMPFATYGIITAIGTVFVYLAVPDTGGKNTEEIRQDLDQMWWWDCNSSSNSRQTVARRRGETGQYV</sequence>
<feature type="region of interest" description="Disordered" evidence="15">
    <location>
        <begin position="1"/>
        <end position="21"/>
    </location>
</feature>
<evidence type="ECO:0000256" key="14">
    <source>
        <dbReference type="ARBA" id="ARBA00044780"/>
    </source>
</evidence>
<organism evidence="18">
    <name type="scientific">Attheya septentrionalis</name>
    <dbReference type="NCBI Taxonomy" id="420275"/>
    <lineage>
        <taxon>Eukaryota</taxon>
        <taxon>Sar</taxon>
        <taxon>Stramenopiles</taxon>
        <taxon>Ochrophyta</taxon>
        <taxon>Bacillariophyta</taxon>
        <taxon>Coscinodiscophyceae</taxon>
        <taxon>Chaetocerotophycidae</taxon>
        <taxon>Chaetocerotales</taxon>
        <taxon>Attheyaceae</taxon>
        <taxon>Attheya</taxon>
    </lineage>
</organism>
<dbReference type="PRINTS" id="PR00171">
    <property type="entry name" value="SUGRTRNSPORT"/>
</dbReference>
<evidence type="ECO:0000256" key="1">
    <source>
        <dbReference type="ARBA" id="ARBA00004141"/>
    </source>
</evidence>
<evidence type="ECO:0000313" key="18">
    <source>
        <dbReference type="EMBL" id="CAD9820184.1"/>
    </source>
</evidence>
<evidence type="ECO:0000256" key="8">
    <source>
        <dbReference type="ARBA" id="ARBA00044637"/>
    </source>
</evidence>
<comment type="subunit">
    <text evidence="3">Homodimer.</text>
</comment>
<feature type="transmembrane region" description="Helical" evidence="16">
    <location>
        <begin position="461"/>
        <end position="486"/>
    </location>
</feature>
<keyword evidence="4" id="KW-0813">Transport</keyword>
<comment type="catalytic activity">
    <reaction evidence="13">
        <text>D-fructose(out) = D-fructose(in)</text>
        <dbReference type="Rhea" id="RHEA:60372"/>
        <dbReference type="ChEBI" id="CHEBI:37721"/>
    </reaction>
    <physiologicalReaction direction="left-to-right" evidence="13">
        <dbReference type="Rhea" id="RHEA:60373"/>
    </physiologicalReaction>
</comment>
<comment type="similarity">
    <text evidence="2">Belongs to the major facilitator superfamily. Sugar transporter (TC 2.A.1.1) family.</text>
</comment>
<keyword evidence="6 16" id="KW-1133">Transmembrane helix</keyword>
<dbReference type="PANTHER" id="PTHR48023">
    <property type="entry name" value="D-XYLOSE-PROTON SYMPORTER-LIKE 2"/>
    <property type="match status" value="1"/>
</dbReference>
<dbReference type="EMBL" id="HBHQ01017938">
    <property type="protein sequence ID" value="CAD9820184.1"/>
    <property type="molecule type" value="Transcribed_RNA"/>
</dbReference>
<evidence type="ECO:0000256" key="15">
    <source>
        <dbReference type="SAM" id="MobiDB-lite"/>
    </source>
</evidence>
<evidence type="ECO:0000256" key="12">
    <source>
        <dbReference type="ARBA" id="ARBA00044668"/>
    </source>
</evidence>
<feature type="transmembrane region" description="Helical" evidence="16">
    <location>
        <begin position="67"/>
        <end position="87"/>
    </location>
</feature>
<evidence type="ECO:0000256" key="10">
    <source>
        <dbReference type="ARBA" id="ARBA00044656"/>
    </source>
</evidence>
<dbReference type="AlphaFoldDB" id="A0A7S2UKA0"/>
<feature type="transmembrane region" description="Helical" evidence="16">
    <location>
        <begin position="498"/>
        <end position="518"/>
    </location>
</feature>
<dbReference type="Pfam" id="PF00083">
    <property type="entry name" value="Sugar_tr"/>
    <property type="match status" value="2"/>
</dbReference>
<feature type="transmembrane region" description="Helical" evidence="16">
    <location>
        <begin position="381"/>
        <end position="399"/>
    </location>
</feature>
<dbReference type="PANTHER" id="PTHR48023:SF4">
    <property type="entry name" value="D-XYLOSE-PROTON SYMPORTER-LIKE 2"/>
    <property type="match status" value="1"/>
</dbReference>
<feature type="transmembrane region" description="Helical" evidence="16">
    <location>
        <begin position="411"/>
        <end position="431"/>
    </location>
</feature>
<feature type="region of interest" description="Disordered" evidence="15">
    <location>
        <begin position="248"/>
        <end position="309"/>
    </location>
</feature>
<comment type="catalytic activity">
    <reaction evidence="9">
        <text>D-glucose(out) = D-glucose(in)</text>
        <dbReference type="Rhea" id="RHEA:60376"/>
        <dbReference type="ChEBI" id="CHEBI:4167"/>
    </reaction>
    <physiologicalReaction direction="left-to-right" evidence="9">
        <dbReference type="Rhea" id="RHEA:60377"/>
    </physiologicalReaction>
</comment>
<dbReference type="GO" id="GO:0016020">
    <property type="term" value="C:membrane"/>
    <property type="evidence" value="ECO:0007669"/>
    <property type="project" value="UniProtKB-SubCell"/>
</dbReference>
<dbReference type="InterPro" id="IPR036259">
    <property type="entry name" value="MFS_trans_sf"/>
</dbReference>
<comment type="subcellular location">
    <subcellularLocation>
        <location evidence="1">Membrane</location>
        <topology evidence="1">Multi-pass membrane protein</topology>
    </subcellularLocation>
</comment>
<evidence type="ECO:0000256" key="3">
    <source>
        <dbReference type="ARBA" id="ARBA00011738"/>
    </source>
</evidence>
<feature type="transmembrane region" description="Helical" evidence="16">
    <location>
        <begin position="186"/>
        <end position="205"/>
    </location>
</feature>
<dbReference type="InterPro" id="IPR005829">
    <property type="entry name" value="Sugar_transporter_CS"/>
</dbReference>
<dbReference type="InterPro" id="IPR003663">
    <property type="entry name" value="Sugar/inositol_transpt"/>
</dbReference>
<dbReference type="InterPro" id="IPR050820">
    <property type="entry name" value="MFS_Sugar_Transporter"/>
</dbReference>
<comment type="catalytic activity">
    <reaction evidence="8">
        <text>D-galactose(in) = D-galactose(out)</text>
        <dbReference type="Rhea" id="RHEA:34915"/>
        <dbReference type="ChEBI" id="CHEBI:4139"/>
    </reaction>
    <physiologicalReaction direction="right-to-left" evidence="8">
        <dbReference type="Rhea" id="RHEA:34917"/>
    </physiologicalReaction>
</comment>
<feature type="transmembrane region" description="Helical" evidence="16">
    <location>
        <begin position="153"/>
        <end position="174"/>
    </location>
</feature>
<evidence type="ECO:0000256" key="2">
    <source>
        <dbReference type="ARBA" id="ARBA00010992"/>
    </source>
</evidence>
<comment type="catalytic activity">
    <reaction evidence="11">
        <text>D-mannose(out) = D-mannose(in)</text>
        <dbReference type="Rhea" id="RHEA:78391"/>
        <dbReference type="ChEBI" id="CHEBI:4208"/>
    </reaction>
    <physiologicalReaction direction="left-to-right" evidence="11">
        <dbReference type="Rhea" id="RHEA:78392"/>
    </physiologicalReaction>
</comment>
<evidence type="ECO:0000256" key="16">
    <source>
        <dbReference type="SAM" id="Phobius"/>
    </source>
</evidence>
<feature type="transmembrane region" description="Helical" evidence="16">
    <location>
        <begin position="94"/>
        <end position="115"/>
    </location>
</feature>
<comment type="catalytic activity">
    <reaction evidence="12">
        <text>D-glucosamine(out) = D-glucosamine(in)</text>
        <dbReference type="Rhea" id="RHEA:78423"/>
        <dbReference type="ChEBI" id="CHEBI:58723"/>
    </reaction>
    <physiologicalReaction direction="left-to-right" evidence="12">
        <dbReference type="Rhea" id="RHEA:78424"/>
    </physiologicalReaction>
</comment>
<evidence type="ECO:0000256" key="7">
    <source>
        <dbReference type="ARBA" id="ARBA00023136"/>
    </source>
</evidence>
<comment type="catalytic activity">
    <reaction evidence="10">
        <text>D-xylose(out) = D-xylose(in)</text>
        <dbReference type="Rhea" id="RHEA:78427"/>
        <dbReference type="ChEBI" id="CHEBI:53455"/>
    </reaction>
    <physiologicalReaction direction="left-to-right" evidence="10">
        <dbReference type="Rhea" id="RHEA:78428"/>
    </physiologicalReaction>
</comment>
<feature type="transmembrane region" description="Helical" evidence="16">
    <location>
        <begin position="530"/>
        <end position="548"/>
    </location>
</feature>
<feature type="transmembrane region" description="Helical" evidence="16">
    <location>
        <begin position="121"/>
        <end position="141"/>
    </location>
</feature>
<dbReference type="PROSITE" id="PS00216">
    <property type="entry name" value="SUGAR_TRANSPORT_1"/>
    <property type="match status" value="1"/>
</dbReference>
<evidence type="ECO:0000256" key="5">
    <source>
        <dbReference type="ARBA" id="ARBA00022692"/>
    </source>
</evidence>
<feature type="domain" description="Major facilitator superfamily (MFS) profile" evidence="17">
    <location>
        <begin position="29"/>
        <end position="552"/>
    </location>
</feature>